<comment type="pathway">
    <text evidence="2">Quinol/quinone metabolism; menaquinone biosynthesis.</text>
</comment>
<comment type="caution">
    <text evidence="8">The sequence shown here is derived from an EMBL/GenBank/DDBJ whole genome shotgun (WGS) entry which is preliminary data.</text>
</comment>
<evidence type="ECO:0000256" key="4">
    <source>
        <dbReference type="ARBA" id="ARBA00022692"/>
    </source>
</evidence>
<proteinExistence type="predicted"/>
<sequence>MTEEIIRRVKGHYQNLRILDWRGYVAMTLFGYLFAGGIFAISDRTTLPLLLTTSLYLAFAFSINNCFDLKEDMRSRKTKNPIAVGVIGFREAIITSMGCALSGMALSYISFGGIPSVIFLLLLLLAFAYSAPPLRFKSLPPIDTISHGLFFGALLFLYGFAVVEKPPSSILLLAVSIFLYSILIELKNHMNDYESDLAAGTITTACWLGIDRTRKLFRILLCLHFIVLFYALYVFSSGYLLAILASVILAVAIASICGEKSRATDVASVLAYIGVLIPYIL</sequence>
<feature type="transmembrane region" description="Helical" evidence="7">
    <location>
        <begin position="47"/>
        <end position="67"/>
    </location>
</feature>
<dbReference type="AlphaFoldDB" id="A0A7J2S558"/>
<comment type="subcellular location">
    <subcellularLocation>
        <location evidence="1">Cell membrane</location>
        <topology evidence="1">Multi-pass membrane protein</topology>
    </subcellularLocation>
</comment>
<evidence type="ECO:0000256" key="7">
    <source>
        <dbReference type="SAM" id="Phobius"/>
    </source>
</evidence>
<dbReference type="InterPro" id="IPR050475">
    <property type="entry name" value="Prenyltransferase_related"/>
</dbReference>
<evidence type="ECO:0000256" key="1">
    <source>
        <dbReference type="ARBA" id="ARBA00004651"/>
    </source>
</evidence>
<evidence type="ECO:0000313" key="8">
    <source>
        <dbReference type="EMBL" id="HEC57934.1"/>
    </source>
</evidence>
<organism evidence="8">
    <name type="scientific">Candidatus Syntropharchaeum butanivorans</name>
    <dbReference type="NCBI Taxonomy" id="1839936"/>
    <lineage>
        <taxon>Archaea</taxon>
        <taxon>Methanobacteriati</taxon>
        <taxon>Methanobacteriota</taxon>
        <taxon>Stenosarchaea group</taxon>
        <taxon>Methanomicrobia</taxon>
        <taxon>Methanosarcinales</taxon>
        <taxon>ANME-2 cluster</taxon>
        <taxon>Candidatus Syntropharchaeum</taxon>
    </lineage>
</organism>
<dbReference type="Proteomes" id="UP000885936">
    <property type="component" value="Unassembled WGS sequence"/>
</dbReference>
<keyword evidence="5 7" id="KW-1133">Transmembrane helix</keyword>
<dbReference type="GO" id="GO:0005886">
    <property type="term" value="C:plasma membrane"/>
    <property type="evidence" value="ECO:0007669"/>
    <property type="project" value="UniProtKB-SubCell"/>
</dbReference>
<protein>
    <submittedName>
        <fullName evidence="8">4-hydroxybenzoate polyprenyltransferase</fullName>
    </submittedName>
</protein>
<dbReference type="Pfam" id="PF01040">
    <property type="entry name" value="UbiA"/>
    <property type="match status" value="1"/>
</dbReference>
<dbReference type="EMBL" id="DRIE01000141">
    <property type="protein sequence ID" value="HEC57934.1"/>
    <property type="molecule type" value="Genomic_DNA"/>
</dbReference>
<keyword evidence="4 7" id="KW-0812">Transmembrane</keyword>
<dbReference type="InterPro" id="IPR026046">
    <property type="entry name" value="UBIAD1"/>
</dbReference>
<feature type="transmembrane region" description="Helical" evidence="7">
    <location>
        <begin position="239"/>
        <end position="256"/>
    </location>
</feature>
<dbReference type="Gene3D" id="1.10.357.140">
    <property type="entry name" value="UbiA prenyltransferase"/>
    <property type="match status" value="1"/>
</dbReference>
<keyword evidence="3" id="KW-0474">Menaquinone biosynthesis</keyword>
<feature type="transmembrane region" description="Helical" evidence="7">
    <location>
        <begin position="216"/>
        <end position="233"/>
    </location>
</feature>
<reference evidence="8" key="1">
    <citation type="journal article" date="2020" name="mSystems">
        <title>Genome- and Community-Level Interaction Insights into Carbon Utilization and Element Cycling Functions of Hydrothermarchaeota in Hydrothermal Sediment.</title>
        <authorList>
            <person name="Zhou Z."/>
            <person name="Liu Y."/>
            <person name="Xu W."/>
            <person name="Pan J."/>
            <person name="Luo Z.H."/>
            <person name="Li M."/>
        </authorList>
    </citation>
    <scope>NUCLEOTIDE SEQUENCE [LARGE SCALE GENOMIC DNA]</scope>
    <source>
        <strain evidence="8">HyVt-386</strain>
    </source>
</reference>
<accession>A0A7J2S558</accession>
<dbReference type="PANTHER" id="PTHR42723:SF1">
    <property type="entry name" value="CHLOROPHYLL SYNTHASE, CHLOROPLASTIC"/>
    <property type="match status" value="1"/>
</dbReference>
<dbReference type="InterPro" id="IPR000537">
    <property type="entry name" value="UbiA_prenyltransferase"/>
</dbReference>
<gene>
    <name evidence="8" type="ORF">ENI32_08760</name>
</gene>
<feature type="transmembrane region" description="Helical" evidence="7">
    <location>
        <begin position="144"/>
        <end position="163"/>
    </location>
</feature>
<dbReference type="PANTHER" id="PTHR42723">
    <property type="entry name" value="CHLOROPHYLL SYNTHASE"/>
    <property type="match status" value="1"/>
</dbReference>
<dbReference type="CDD" id="cd13962">
    <property type="entry name" value="PT_UbiA_UBIAD1"/>
    <property type="match status" value="1"/>
</dbReference>
<feature type="transmembrane region" description="Helical" evidence="7">
    <location>
        <begin position="169"/>
        <end position="186"/>
    </location>
</feature>
<feature type="transmembrane region" description="Helical" evidence="7">
    <location>
        <begin position="114"/>
        <end position="132"/>
    </location>
</feature>
<feature type="transmembrane region" description="Helical" evidence="7">
    <location>
        <begin position="21"/>
        <end position="41"/>
    </location>
</feature>
<dbReference type="InterPro" id="IPR044878">
    <property type="entry name" value="UbiA_sf"/>
</dbReference>
<name>A0A7J2S558_9EURY</name>
<evidence type="ECO:0000256" key="6">
    <source>
        <dbReference type="ARBA" id="ARBA00023136"/>
    </source>
</evidence>
<evidence type="ECO:0000256" key="3">
    <source>
        <dbReference type="ARBA" id="ARBA00022428"/>
    </source>
</evidence>
<dbReference type="GO" id="GO:0004659">
    <property type="term" value="F:prenyltransferase activity"/>
    <property type="evidence" value="ECO:0007669"/>
    <property type="project" value="InterPro"/>
</dbReference>
<evidence type="ECO:0000256" key="5">
    <source>
        <dbReference type="ARBA" id="ARBA00022989"/>
    </source>
</evidence>
<dbReference type="UniPathway" id="UPA00079"/>
<dbReference type="GO" id="GO:0009234">
    <property type="term" value="P:menaquinone biosynthetic process"/>
    <property type="evidence" value="ECO:0007669"/>
    <property type="project" value="UniProtKB-UniPathway"/>
</dbReference>
<keyword evidence="6 7" id="KW-0472">Membrane</keyword>
<evidence type="ECO:0000256" key="2">
    <source>
        <dbReference type="ARBA" id="ARBA00004863"/>
    </source>
</evidence>
<feature type="transmembrane region" description="Helical" evidence="7">
    <location>
        <begin position="88"/>
        <end position="108"/>
    </location>
</feature>